<feature type="compositionally biased region" description="Low complexity" evidence="1">
    <location>
        <begin position="111"/>
        <end position="130"/>
    </location>
</feature>
<evidence type="ECO:0000313" key="3">
    <source>
        <dbReference type="Proteomes" id="UP001176941"/>
    </source>
</evidence>
<dbReference type="EMBL" id="OX459960">
    <property type="protein sequence ID" value="CAI9165297.1"/>
    <property type="molecule type" value="Genomic_DNA"/>
</dbReference>
<reference evidence="2" key="1">
    <citation type="submission" date="2023-04" db="EMBL/GenBank/DDBJ databases">
        <authorList>
            <consortium name="ELIXIR-Norway"/>
        </authorList>
    </citation>
    <scope>NUCLEOTIDE SEQUENCE [LARGE SCALE GENOMIC DNA]</scope>
</reference>
<accession>A0ABN8YXM1</accession>
<evidence type="ECO:0000313" key="2">
    <source>
        <dbReference type="EMBL" id="CAI9165297.1"/>
    </source>
</evidence>
<protein>
    <submittedName>
        <fullName evidence="2">Uncharacterized protein</fullName>
    </submittedName>
</protein>
<feature type="compositionally biased region" description="Pro residues" evidence="1">
    <location>
        <begin position="185"/>
        <end position="197"/>
    </location>
</feature>
<evidence type="ECO:0000256" key="1">
    <source>
        <dbReference type="SAM" id="MobiDB-lite"/>
    </source>
</evidence>
<keyword evidence="3" id="KW-1185">Reference proteome</keyword>
<name>A0ABN8YXM1_RANTA</name>
<gene>
    <name evidence="2" type="ORF">MRATA1EN1_LOCUS14259</name>
</gene>
<proteinExistence type="predicted"/>
<dbReference type="Proteomes" id="UP001176941">
    <property type="component" value="Chromosome 24"/>
</dbReference>
<feature type="region of interest" description="Disordered" evidence="1">
    <location>
        <begin position="1"/>
        <end position="131"/>
    </location>
</feature>
<organism evidence="2 3">
    <name type="scientific">Rangifer tarandus platyrhynchus</name>
    <name type="common">Svalbard reindeer</name>
    <dbReference type="NCBI Taxonomy" id="3082113"/>
    <lineage>
        <taxon>Eukaryota</taxon>
        <taxon>Metazoa</taxon>
        <taxon>Chordata</taxon>
        <taxon>Craniata</taxon>
        <taxon>Vertebrata</taxon>
        <taxon>Euteleostomi</taxon>
        <taxon>Mammalia</taxon>
        <taxon>Eutheria</taxon>
        <taxon>Laurasiatheria</taxon>
        <taxon>Artiodactyla</taxon>
        <taxon>Ruminantia</taxon>
        <taxon>Pecora</taxon>
        <taxon>Cervidae</taxon>
        <taxon>Odocoileinae</taxon>
        <taxon>Rangifer</taxon>
    </lineage>
</organism>
<feature type="compositionally biased region" description="Polar residues" evidence="1">
    <location>
        <begin position="9"/>
        <end position="23"/>
    </location>
</feature>
<sequence length="207" mass="22321">MRRKRAGCDSTSGRYQQPASRQLSAGKLRPRAESDPQRRWPGPRGFRAPTTVLRPCGRIWGGVGSPGRSPDPLPAPPALTQAQTHLGSDAASPRHLQRGSIPGRRRRAPCRARAAPTSRPEPRAPGARPASLPVIPRAARPRENPGASFTSWAGPTGWTALQRPARLIHSVGPTHLRRPRMPASARPPTPLAHPTPGMPILQMETEA</sequence>
<feature type="region of interest" description="Disordered" evidence="1">
    <location>
        <begin position="171"/>
        <end position="207"/>
    </location>
</feature>